<proteinExistence type="predicted"/>
<gene>
    <name evidence="3" type="ORF">AB675_1160</name>
</gene>
<feature type="compositionally biased region" description="Pro residues" evidence="1">
    <location>
        <begin position="201"/>
        <end position="217"/>
    </location>
</feature>
<dbReference type="InterPro" id="IPR011992">
    <property type="entry name" value="EF-hand-dom_pair"/>
</dbReference>
<feature type="compositionally biased region" description="Polar residues" evidence="1">
    <location>
        <begin position="173"/>
        <end position="182"/>
    </location>
</feature>
<dbReference type="Proteomes" id="UP000038010">
    <property type="component" value="Unassembled WGS sequence"/>
</dbReference>
<dbReference type="GeneID" id="28732342"/>
<accession>A0A0N1NY36</accession>
<dbReference type="STRING" id="1664694.A0A0N1NY36"/>
<dbReference type="Gene3D" id="1.10.238.10">
    <property type="entry name" value="EF-hand"/>
    <property type="match status" value="1"/>
</dbReference>
<dbReference type="SMART" id="SM00027">
    <property type="entry name" value="EH"/>
    <property type="match status" value="1"/>
</dbReference>
<protein>
    <submittedName>
        <fullName evidence="3">Increased rDNA silencing protein 4</fullName>
    </submittedName>
</protein>
<feature type="compositionally biased region" description="Polar residues" evidence="1">
    <location>
        <begin position="331"/>
        <end position="342"/>
    </location>
</feature>
<dbReference type="OrthoDB" id="10045710at2759"/>
<feature type="region of interest" description="Disordered" evidence="1">
    <location>
        <begin position="1"/>
        <end position="50"/>
    </location>
</feature>
<feature type="compositionally biased region" description="Basic and acidic residues" evidence="1">
    <location>
        <begin position="65"/>
        <end position="81"/>
    </location>
</feature>
<comment type="caution">
    <text evidence="3">The sequence shown here is derived from an EMBL/GenBank/DDBJ whole genome shotgun (WGS) entry which is preliminary data.</text>
</comment>
<organism evidence="3 4">
    <name type="scientific">Cyphellophora attinorum</name>
    <dbReference type="NCBI Taxonomy" id="1664694"/>
    <lineage>
        <taxon>Eukaryota</taxon>
        <taxon>Fungi</taxon>
        <taxon>Dikarya</taxon>
        <taxon>Ascomycota</taxon>
        <taxon>Pezizomycotina</taxon>
        <taxon>Eurotiomycetes</taxon>
        <taxon>Chaetothyriomycetidae</taxon>
        <taxon>Chaetothyriales</taxon>
        <taxon>Cyphellophoraceae</taxon>
        <taxon>Cyphellophora</taxon>
    </lineage>
</organism>
<feature type="compositionally biased region" description="Basic residues" evidence="1">
    <location>
        <begin position="377"/>
        <end position="388"/>
    </location>
</feature>
<dbReference type="InterPro" id="IPR000261">
    <property type="entry name" value="EH_dom"/>
</dbReference>
<evidence type="ECO:0000313" key="3">
    <source>
        <dbReference type="EMBL" id="KPI38057.1"/>
    </source>
</evidence>
<evidence type="ECO:0000313" key="4">
    <source>
        <dbReference type="Proteomes" id="UP000038010"/>
    </source>
</evidence>
<sequence>MTDSRKWRPPVAPKPSLQVPTARQRDVSPALQGAALAFSPPPKPAAAAQTPTTINALGAATVAERANREQIRKHTTGERDSTSPVRGRSYLIPQRTAENDTISKHPLQRTASEIAAKAASANSSPARGPPVKRRERPPIIPTRSSSRESFVRRGRSPLNDTFSAVDLPVANGSLASPSSQPQLDLDRVPQLAQPTSRGIMPPSPEPRPAPKVAPKPPVSRSFLPDINSSTISRSEPPPKPPSKRQPNKARKVDPTVEAVNVSTYGSTEPEEELETYQHVKVPQAQQESSRPISIPLRPVGGTSPRHVDQSPRSFGTSMTAQRLADAMVASSLASSRQGSRATSPLKHPPALPRRRSHSMDFLRASHTGDRKAPLKPPPRRAMKQTLRKHSPEPEEEDETKRGRRHIIRKHPNKHHEGDRKRWRDKVTERERKRYEGVWAANRGFLHEFESDTVRRKWPRDANADDMVLNVVVQEVWNRSRLPYYALEEIWTLVAGSANDMALTRDQFVVGLWLVDQRLKGRKLPVKVSPSVWASVRNVGIKVKKHY</sequence>
<evidence type="ECO:0000259" key="2">
    <source>
        <dbReference type="SMART" id="SM00027"/>
    </source>
</evidence>
<feature type="domain" description="EH" evidence="2">
    <location>
        <begin position="423"/>
        <end position="537"/>
    </location>
</feature>
<name>A0A0N1NY36_9EURO</name>
<evidence type="ECO:0000256" key="1">
    <source>
        <dbReference type="SAM" id="MobiDB-lite"/>
    </source>
</evidence>
<feature type="compositionally biased region" description="Basic and acidic residues" evidence="1">
    <location>
        <begin position="414"/>
        <end position="425"/>
    </location>
</feature>
<dbReference type="EMBL" id="LFJN01000020">
    <property type="protein sequence ID" value="KPI38057.1"/>
    <property type="molecule type" value="Genomic_DNA"/>
</dbReference>
<feature type="compositionally biased region" description="Polar residues" evidence="1">
    <location>
        <begin position="310"/>
        <end position="320"/>
    </location>
</feature>
<dbReference type="RefSeq" id="XP_017998020.1">
    <property type="nucleotide sequence ID" value="XM_018140472.1"/>
</dbReference>
<feature type="region of interest" description="Disordered" evidence="1">
    <location>
        <begin position="63"/>
        <end position="425"/>
    </location>
</feature>
<feature type="compositionally biased region" description="Basic residues" evidence="1">
    <location>
        <begin position="401"/>
        <end position="413"/>
    </location>
</feature>
<dbReference type="SUPFAM" id="SSF47473">
    <property type="entry name" value="EF-hand"/>
    <property type="match status" value="1"/>
</dbReference>
<feature type="compositionally biased region" description="Low complexity" evidence="1">
    <location>
        <begin position="111"/>
        <end position="126"/>
    </location>
</feature>
<dbReference type="VEuPathDB" id="FungiDB:AB675_1160"/>
<dbReference type="AlphaFoldDB" id="A0A0N1NY36"/>
<reference evidence="3 4" key="1">
    <citation type="submission" date="2015-06" db="EMBL/GenBank/DDBJ databases">
        <title>Draft genome of the ant-associated black yeast Phialophora attae CBS 131958.</title>
        <authorList>
            <person name="Moreno L.F."/>
            <person name="Stielow B.J."/>
            <person name="de Hoog S."/>
            <person name="Vicente V.A."/>
            <person name="Weiss V.A."/>
            <person name="de Vries M."/>
            <person name="Cruz L.M."/>
            <person name="Souza E.M."/>
        </authorList>
    </citation>
    <scope>NUCLEOTIDE SEQUENCE [LARGE SCALE GENOMIC DNA]</scope>
    <source>
        <strain evidence="3 4">CBS 131958</strain>
    </source>
</reference>
<keyword evidence="4" id="KW-1185">Reference proteome</keyword>